<evidence type="ECO:0008006" key="3">
    <source>
        <dbReference type="Google" id="ProtNLM"/>
    </source>
</evidence>
<dbReference type="Proteomes" id="UP000288012">
    <property type="component" value="Unassembled WGS sequence"/>
</dbReference>
<gene>
    <name evidence="1" type="ORF">EKM59_02780</name>
</gene>
<reference evidence="1 2" key="1">
    <citation type="submission" date="2018-12" db="EMBL/GenBank/DDBJ databases">
        <title>Legionella sp,whole genome shotgun sequence.</title>
        <authorList>
            <person name="Wu H."/>
        </authorList>
    </citation>
    <scope>NUCLEOTIDE SEQUENCE [LARGE SCALE GENOMIC DNA]</scope>
    <source>
        <strain evidence="2">km714</strain>
    </source>
</reference>
<sequence>MKWQIPAKTFLLGEYAALAGGPALLLTTEPCFAVNLTYAGNTDGVHALSPAGVWWAKNAPENAGLSWHDPYHGRGGMGASSAQFLGVYLACQTVQKKEPGHQHLLEAYLSCAWQGQGLPPSGYDVLAQSMQGCVYIHKQQGICESLPWVFADLSFVLLHTGKKLATHEHLQQSRRFLHVEELASIVCLAREAFACKDSGRLIDAVKQYHQQLAKFNLVSQHSLQLLQILNKYPQVAAAKGCGALGADVLLLLVPAEKLSSFCNVLQQDEWPILATSENLYTKSPLIENNPRKTLEISP</sequence>
<dbReference type="InterPro" id="IPR020568">
    <property type="entry name" value="Ribosomal_Su5_D2-typ_SF"/>
</dbReference>
<protein>
    <recommendedName>
        <fullName evidence="3">Mevalonate kinase</fullName>
    </recommendedName>
</protein>
<name>A0A3S0XU93_9GAMM</name>
<dbReference type="AlphaFoldDB" id="A0A3S0XU93"/>
<comment type="caution">
    <text evidence="1">The sequence shown here is derived from an EMBL/GenBank/DDBJ whole genome shotgun (WGS) entry which is preliminary data.</text>
</comment>
<dbReference type="RefSeq" id="WP_126954642.1">
    <property type="nucleotide sequence ID" value="NZ_RZGR01000005.1"/>
</dbReference>
<dbReference type="InterPro" id="IPR014721">
    <property type="entry name" value="Ribsml_uS5_D2-typ_fold_subgr"/>
</dbReference>
<accession>A0A3S0XU93</accession>
<keyword evidence="2" id="KW-1185">Reference proteome</keyword>
<evidence type="ECO:0000313" key="2">
    <source>
        <dbReference type="Proteomes" id="UP000288012"/>
    </source>
</evidence>
<organism evidence="1 2">
    <name type="scientific">Legionella septentrionalis</name>
    <dbReference type="NCBI Taxonomy" id="2498109"/>
    <lineage>
        <taxon>Bacteria</taxon>
        <taxon>Pseudomonadati</taxon>
        <taxon>Pseudomonadota</taxon>
        <taxon>Gammaproteobacteria</taxon>
        <taxon>Legionellales</taxon>
        <taxon>Legionellaceae</taxon>
        <taxon>Legionella</taxon>
    </lineage>
</organism>
<dbReference type="InterPro" id="IPR036554">
    <property type="entry name" value="GHMP_kinase_C_sf"/>
</dbReference>
<dbReference type="Gene3D" id="3.30.230.10">
    <property type="match status" value="1"/>
</dbReference>
<proteinExistence type="predicted"/>
<dbReference type="EMBL" id="RZGR01000005">
    <property type="protein sequence ID" value="RUQ90076.1"/>
    <property type="molecule type" value="Genomic_DNA"/>
</dbReference>
<dbReference type="SUPFAM" id="SSF54211">
    <property type="entry name" value="Ribosomal protein S5 domain 2-like"/>
    <property type="match status" value="1"/>
</dbReference>
<dbReference type="Gene3D" id="3.30.70.890">
    <property type="entry name" value="GHMP kinase, C-terminal domain"/>
    <property type="match status" value="1"/>
</dbReference>
<evidence type="ECO:0000313" key="1">
    <source>
        <dbReference type="EMBL" id="RUQ90076.1"/>
    </source>
</evidence>
<dbReference type="SUPFAM" id="SSF55060">
    <property type="entry name" value="GHMP Kinase, C-terminal domain"/>
    <property type="match status" value="1"/>
</dbReference>